<organism evidence="4 5">
    <name type="scientific">Prymnesium parvum</name>
    <name type="common">Toxic golden alga</name>
    <dbReference type="NCBI Taxonomy" id="97485"/>
    <lineage>
        <taxon>Eukaryota</taxon>
        <taxon>Haptista</taxon>
        <taxon>Haptophyta</taxon>
        <taxon>Prymnesiophyceae</taxon>
        <taxon>Prymnesiales</taxon>
        <taxon>Prymnesiaceae</taxon>
        <taxon>Prymnesium</taxon>
    </lineage>
</organism>
<evidence type="ECO:0000259" key="2">
    <source>
        <dbReference type="PROSITE" id="PS50076"/>
    </source>
</evidence>
<proteinExistence type="predicted"/>
<comment type="caution">
    <text evidence="4">The sequence shown here is derived from an EMBL/GenBank/DDBJ whole genome shotgun (WGS) entry which is preliminary data.</text>
</comment>
<dbReference type="SMART" id="SM00271">
    <property type="entry name" value="DnaJ"/>
    <property type="match status" value="1"/>
</dbReference>
<dbReference type="Proteomes" id="UP001515480">
    <property type="component" value="Unassembled WGS sequence"/>
</dbReference>
<evidence type="ECO:0000256" key="1">
    <source>
        <dbReference type="SAM" id="Coils"/>
    </source>
</evidence>
<dbReference type="Pfam" id="PF00226">
    <property type="entry name" value="DnaJ"/>
    <property type="match status" value="1"/>
</dbReference>
<dbReference type="InterPro" id="IPR007052">
    <property type="entry name" value="CS_dom"/>
</dbReference>
<accession>A0AB34J513</accession>
<dbReference type="CDD" id="cd06257">
    <property type="entry name" value="DnaJ"/>
    <property type="match status" value="1"/>
</dbReference>
<name>A0AB34J513_PRYPA</name>
<keyword evidence="1" id="KW-0175">Coiled coil</keyword>
<dbReference type="EMBL" id="JBGBPQ010000012">
    <property type="protein sequence ID" value="KAL1514489.1"/>
    <property type="molecule type" value="Genomic_DNA"/>
</dbReference>
<dbReference type="PROSITE" id="PS50076">
    <property type="entry name" value="DNAJ_2"/>
    <property type="match status" value="1"/>
</dbReference>
<protein>
    <recommendedName>
        <fullName evidence="6">J domain-containing protein</fullName>
    </recommendedName>
</protein>
<sequence>MEHYDFDLYEILGLSPDCQEAEVRAAYKKHALQHHPDRNGGHQSELFLKIKTAYDVLSDHDKRCNYDAFHESKQFARDRRPLSAKEAAWLVDQQKRSWGVKEIHPFAVCILCDSCPCPADGVCSGCGMTYCQMCVRRMHCRDGITPHFPLKSSTEFSERLKTEGAEKERERKLLKGNTNQWMMHDADFRHKRDVYRARALREDKSLCQYYAWGQTRYTVHLAMWLASDDCDADITFSQDDDGRQRIKVVPTGQPTLLDRAFAHGVDTTRQGEAFTFDAMHAMTFVMLKATPGERWQRLFHGDADGARELPLAEPRHSVSEEQSGGFAPANHWTVAGRKDTESEWYEVVINVLVPEATERRHLNVTLHNDEIKVHVKHWMAWERQMNSRLLTWEDGHTSATHIDMSQSTWILTRDDKGRKCVQFTLSEWMEGANKNQSSSIQRQLKSAKGRMLCEDADEFFMYELVEAEMFLRAGAVFKARGKLSEKARDLVEEMEKMEERHGGAEAKEELHRSPFRDVWEDDETGEERRLMVRSEDGGEIEEAAEWYRRALAEEEAAWNEEVEEEARLAELRRSEAMKATTEREKAAAQAALERLEREQKEATIRRKEQAAKNREYALELQAKLGKDLSQSGVAAGASAPLQAAMGVVEARAAAAAAARANPPPPKPIAKAAAAREYGAGTAAAEEERGDAAAVSTASLSKSGYWFEDTGDTVKVCVPLEQYLHGEALPKDCASAKFTDLRATLEVRLGSTNYVLDTGELAHMIDAAACSCKLRPKTKRVVLEMAKLDKEKKWKKLTA</sequence>
<dbReference type="InterPro" id="IPR036869">
    <property type="entry name" value="J_dom_sf"/>
</dbReference>
<feature type="coiled-coil region" evidence="1">
    <location>
        <begin position="559"/>
        <end position="612"/>
    </location>
</feature>
<dbReference type="PROSITE" id="PS51203">
    <property type="entry name" value="CS"/>
    <property type="match status" value="1"/>
</dbReference>
<dbReference type="InterPro" id="IPR001623">
    <property type="entry name" value="DnaJ_domain"/>
</dbReference>
<dbReference type="InterPro" id="IPR050817">
    <property type="entry name" value="DjlA_DnaK_co-chaperone"/>
</dbReference>
<feature type="coiled-coil region" evidence="1">
    <location>
        <begin position="480"/>
        <end position="507"/>
    </location>
</feature>
<evidence type="ECO:0008006" key="6">
    <source>
        <dbReference type="Google" id="ProtNLM"/>
    </source>
</evidence>
<dbReference type="PRINTS" id="PR00625">
    <property type="entry name" value="JDOMAIN"/>
</dbReference>
<dbReference type="InterPro" id="IPR008978">
    <property type="entry name" value="HSP20-like_chaperone"/>
</dbReference>
<dbReference type="Gene3D" id="1.10.287.110">
    <property type="entry name" value="DnaJ domain"/>
    <property type="match status" value="1"/>
</dbReference>
<feature type="domain" description="CS" evidence="3">
    <location>
        <begin position="698"/>
        <end position="797"/>
    </location>
</feature>
<evidence type="ECO:0000313" key="5">
    <source>
        <dbReference type="Proteomes" id="UP001515480"/>
    </source>
</evidence>
<evidence type="ECO:0000313" key="4">
    <source>
        <dbReference type="EMBL" id="KAL1514489.1"/>
    </source>
</evidence>
<evidence type="ECO:0000259" key="3">
    <source>
        <dbReference type="PROSITE" id="PS51203"/>
    </source>
</evidence>
<gene>
    <name evidence="4" type="ORF">AB1Y20_003588</name>
</gene>
<dbReference type="AlphaFoldDB" id="A0AB34J513"/>
<dbReference type="Gene3D" id="2.60.40.790">
    <property type="match status" value="2"/>
</dbReference>
<dbReference type="PANTHER" id="PTHR24074">
    <property type="entry name" value="CO-CHAPERONE PROTEIN DJLA"/>
    <property type="match status" value="1"/>
</dbReference>
<dbReference type="Pfam" id="PF04969">
    <property type="entry name" value="CS"/>
    <property type="match status" value="1"/>
</dbReference>
<reference evidence="4 5" key="1">
    <citation type="journal article" date="2024" name="Science">
        <title>Giant polyketide synthase enzymes in the biosynthesis of giant marine polyether toxins.</title>
        <authorList>
            <person name="Fallon T.R."/>
            <person name="Shende V.V."/>
            <person name="Wierzbicki I.H."/>
            <person name="Pendleton A.L."/>
            <person name="Watervoot N.F."/>
            <person name="Auber R.P."/>
            <person name="Gonzalez D.J."/>
            <person name="Wisecaver J.H."/>
            <person name="Moore B.S."/>
        </authorList>
    </citation>
    <scope>NUCLEOTIDE SEQUENCE [LARGE SCALE GENOMIC DNA]</scope>
    <source>
        <strain evidence="4 5">12B1</strain>
    </source>
</reference>
<dbReference type="SUPFAM" id="SSF46565">
    <property type="entry name" value="Chaperone J-domain"/>
    <property type="match status" value="1"/>
</dbReference>
<feature type="domain" description="J" evidence="2">
    <location>
        <begin position="7"/>
        <end position="70"/>
    </location>
</feature>
<keyword evidence="5" id="KW-1185">Reference proteome</keyword>
<dbReference type="SUPFAM" id="SSF49764">
    <property type="entry name" value="HSP20-like chaperones"/>
    <property type="match status" value="2"/>
</dbReference>